<dbReference type="GO" id="GO:0000428">
    <property type="term" value="C:DNA-directed RNA polymerase complex"/>
    <property type="evidence" value="ECO:0007669"/>
    <property type="project" value="UniProtKB-KW"/>
</dbReference>
<dbReference type="CDD" id="cd00188">
    <property type="entry name" value="TOPRIM"/>
    <property type="match status" value="1"/>
</dbReference>
<dbReference type="Proteomes" id="UP001283366">
    <property type="component" value="Unassembled WGS sequence"/>
</dbReference>
<feature type="domain" description="Toprim" evidence="8">
    <location>
        <begin position="223"/>
        <end position="336"/>
    </location>
</feature>
<dbReference type="GO" id="GO:0008270">
    <property type="term" value="F:zinc ion binding"/>
    <property type="evidence" value="ECO:0007669"/>
    <property type="project" value="InterPro"/>
</dbReference>
<keyword evidence="2" id="KW-0639">Primosome</keyword>
<dbReference type="SUPFAM" id="SSF57783">
    <property type="entry name" value="Zinc beta-ribbon"/>
    <property type="match status" value="1"/>
</dbReference>
<evidence type="ECO:0000256" key="1">
    <source>
        <dbReference type="ARBA" id="ARBA00022478"/>
    </source>
</evidence>
<dbReference type="OrthoDB" id="5833576at2"/>
<feature type="region of interest" description="Disordered" evidence="7">
    <location>
        <begin position="22"/>
        <end position="41"/>
    </location>
</feature>
<dbReference type="AlphaFoldDB" id="A0A1Y6ITN2"/>
<reference evidence="10 11" key="1">
    <citation type="submission" date="2017-05" db="EMBL/GenBank/DDBJ databases">
        <authorList>
            <person name="Song R."/>
            <person name="Chenine A.L."/>
            <person name="Ruprecht R.M."/>
        </authorList>
    </citation>
    <scope>NUCLEOTIDE SEQUENCE [LARGE SCALE GENOMIC DNA]</scope>
    <source>
        <strain evidence="10 11">CECT 7927</strain>
    </source>
</reference>
<dbReference type="Pfam" id="PF13362">
    <property type="entry name" value="Toprim_3"/>
    <property type="match status" value="1"/>
</dbReference>
<keyword evidence="12" id="KW-1185">Reference proteome</keyword>
<evidence type="ECO:0000313" key="12">
    <source>
        <dbReference type="Proteomes" id="UP001283366"/>
    </source>
</evidence>
<dbReference type="Gene3D" id="3.90.580.10">
    <property type="entry name" value="Zinc finger, CHC2-type domain"/>
    <property type="match status" value="1"/>
</dbReference>
<keyword evidence="4" id="KW-0548">Nucleotidyltransferase</keyword>
<name>A0A1Y6ITN2_9VIBR</name>
<dbReference type="Proteomes" id="UP000196125">
    <property type="component" value="Unassembled WGS sequence"/>
</dbReference>
<dbReference type="Gene3D" id="3.40.1360.10">
    <property type="match status" value="1"/>
</dbReference>
<sequence length="932" mass="104621">MASAEKLKQMIELHDLAQRLGMERPDPAGNYRAPNRRDHHPSVSIFDAGQSGYMMWKDHASGDGGSCIDMVIYCGRASDASEAMAFLHELYGLPRDASLSVMAAPKSQIEWLADKQLAAAGKARSYLIEQRMIPEPVVAALQKRGAFGFSDWTNPEKAPGDLGYGGPAISFPARSLFSREVVGIDYRFFEPALNGDLKTKAQGEKRGYPYIPDLIALKRARVVIVVESAINAFSAIAAFDPEGLGNSTTTAIATRGLAVDEIDWRFLRGKKVICCFDNDAPIETGPRKGHRPGPEAAWVVHEKCTALNIPCFLVSQSGGKWDEINDLNDYLHKHGPQLTRYALLHHEPWLVFGQDGEFESGRFQRLPLPEHDQYLYWLYRVKSDFTSYLKIMTHEEEGEQKIPQDVCSFRIAGLAKVTISSAHSAITGEPDLQPTKVYSATIQTPDSPYDLTRFVLKREQLYNIDVWRRVGGGIFNPGKFTRMIAILERATHIGARHAVNFVGLAWHDGQAILNEGPDCYFTDPVQQCPYHNLQFPDGTPGQGRKVLEAYHATFRQNAALMLLVWGLGAHLKTFLGVWPHYMLQSGKGSGKSTLIKSLERTIAFTMFSGQSLKTEFRLLTSISHTSHPVGWEELSAQGQGVIDKAVAQLQESYQYTITRRGIDMTEFLCIAPVLLAGEDVPVQSLLGKLVRSDLTGRKGDLIPDELPRFPVKDWIQYLTHFSRSQIKRLYQECVQYLNQHCMAKPEDNGASRMRDNYACLLLAWKLLCEFTGVATNYGYFINDMVAEMNTHISETSAEREPWVWIMELALGEMDAGYFRYPYTYEWISGELCLLVRTSHIMQHISQSPSLKVKFDSLPVKSDRILKKQLKEAGVVRKDGCEKTINGKRVANFVALGIENLREFGLFPTFPEHVREGGSAVVSPLYEKREFSK</sequence>
<evidence type="ECO:0000313" key="9">
    <source>
        <dbReference type="EMBL" id="MDW6004703.1"/>
    </source>
</evidence>
<dbReference type="EMBL" id="FXXI01000003">
    <property type="protein sequence ID" value="SMS00994.1"/>
    <property type="molecule type" value="Genomic_DNA"/>
</dbReference>
<evidence type="ECO:0000256" key="4">
    <source>
        <dbReference type="ARBA" id="ARBA00022695"/>
    </source>
</evidence>
<keyword evidence="1" id="KW-0240">DNA-directed RNA polymerase</keyword>
<dbReference type="InterPro" id="IPR036977">
    <property type="entry name" value="DNA_primase_Znf_CHC2"/>
</dbReference>
<evidence type="ECO:0000256" key="3">
    <source>
        <dbReference type="ARBA" id="ARBA00022679"/>
    </source>
</evidence>
<dbReference type="GO" id="GO:0006269">
    <property type="term" value="P:DNA replication, synthesis of primer"/>
    <property type="evidence" value="ECO:0007669"/>
    <property type="project" value="UniProtKB-KW"/>
</dbReference>
<evidence type="ECO:0000256" key="7">
    <source>
        <dbReference type="SAM" id="MobiDB-lite"/>
    </source>
</evidence>
<dbReference type="GO" id="GO:0016779">
    <property type="term" value="F:nucleotidyltransferase activity"/>
    <property type="evidence" value="ECO:0007669"/>
    <property type="project" value="UniProtKB-KW"/>
</dbReference>
<dbReference type="RefSeq" id="WP_087481036.1">
    <property type="nucleotide sequence ID" value="NZ_AP024884.1"/>
</dbReference>
<dbReference type="GO" id="GO:1990077">
    <property type="term" value="C:primosome complex"/>
    <property type="evidence" value="ECO:0007669"/>
    <property type="project" value="UniProtKB-KW"/>
</dbReference>
<keyword evidence="5" id="KW-0235">DNA replication</keyword>
<evidence type="ECO:0000256" key="2">
    <source>
        <dbReference type="ARBA" id="ARBA00022515"/>
    </source>
</evidence>
<organism evidence="10 11">
    <name type="scientific">Vibrio mangrovi</name>
    <dbReference type="NCBI Taxonomy" id="474394"/>
    <lineage>
        <taxon>Bacteria</taxon>
        <taxon>Pseudomonadati</taxon>
        <taxon>Pseudomonadota</taxon>
        <taxon>Gammaproteobacteria</taxon>
        <taxon>Vibrionales</taxon>
        <taxon>Vibrionaceae</taxon>
        <taxon>Vibrio</taxon>
    </lineage>
</organism>
<dbReference type="EMBL" id="JAWRCO010000002">
    <property type="protein sequence ID" value="MDW6004703.1"/>
    <property type="molecule type" value="Genomic_DNA"/>
</dbReference>
<evidence type="ECO:0000256" key="6">
    <source>
        <dbReference type="ARBA" id="ARBA00023163"/>
    </source>
</evidence>
<keyword evidence="3" id="KW-0808">Transferase</keyword>
<proteinExistence type="predicted"/>
<reference evidence="9 12" key="2">
    <citation type="submission" date="2023-11" db="EMBL/GenBank/DDBJ databases">
        <title>Plant-associative lifestyle of Vibrio porteresiae and its evolutionary dynamics.</title>
        <authorList>
            <person name="Rameshkumar N."/>
            <person name="Kirti K."/>
        </authorList>
    </citation>
    <scope>NUCLEOTIDE SEQUENCE [LARGE SCALE GENOMIC DNA]</scope>
    <source>
        <strain evidence="9 12">MSSRF38</strain>
    </source>
</reference>
<evidence type="ECO:0000313" key="11">
    <source>
        <dbReference type="Proteomes" id="UP000196125"/>
    </source>
</evidence>
<accession>A0A1Y6ITN2</accession>
<evidence type="ECO:0000313" key="10">
    <source>
        <dbReference type="EMBL" id="SMS00994.1"/>
    </source>
</evidence>
<gene>
    <name evidence="9" type="ORF">SBX37_17745</name>
    <name evidence="10" type="ORF">VIM7927_02271</name>
</gene>
<dbReference type="GO" id="GO:0003677">
    <property type="term" value="F:DNA binding"/>
    <property type="evidence" value="ECO:0007669"/>
    <property type="project" value="InterPro"/>
</dbReference>
<protein>
    <submittedName>
        <fullName evidence="9">Toprim domain-containing protein</fullName>
    </submittedName>
</protein>
<evidence type="ECO:0000256" key="5">
    <source>
        <dbReference type="ARBA" id="ARBA00022705"/>
    </source>
</evidence>
<dbReference type="InterPro" id="IPR006171">
    <property type="entry name" value="TOPRIM_dom"/>
</dbReference>
<keyword evidence="6" id="KW-0804">Transcription</keyword>
<evidence type="ECO:0000259" key="8">
    <source>
        <dbReference type="Pfam" id="PF13362"/>
    </source>
</evidence>